<gene>
    <name evidence="9" type="ORF">DJ90_5475</name>
    <name evidence="10" type="ORF">GNQ08_00270</name>
</gene>
<feature type="transmembrane region" description="Helical" evidence="7">
    <location>
        <begin position="53"/>
        <end position="74"/>
    </location>
</feature>
<comment type="caution">
    <text evidence="9">The sequence shown here is derived from an EMBL/GenBank/DDBJ whole genome shotgun (WGS) entry which is preliminary data.</text>
</comment>
<keyword evidence="11" id="KW-1185">Reference proteome</keyword>
<evidence type="ECO:0000256" key="4">
    <source>
        <dbReference type="ARBA" id="ARBA00022692"/>
    </source>
</evidence>
<dbReference type="Proteomes" id="UP000029278">
    <property type="component" value="Unassembled WGS sequence"/>
</dbReference>
<dbReference type="SUPFAM" id="SSF103473">
    <property type="entry name" value="MFS general substrate transporter"/>
    <property type="match status" value="1"/>
</dbReference>
<dbReference type="EMBL" id="JMQA01000002">
    <property type="protein sequence ID" value="KFN12020.1"/>
    <property type="molecule type" value="Genomic_DNA"/>
</dbReference>
<dbReference type="HOGENOM" id="CLU_001265_10_0_9"/>
<dbReference type="GO" id="GO:0005886">
    <property type="term" value="C:plasma membrane"/>
    <property type="evidence" value="ECO:0007669"/>
    <property type="project" value="UniProtKB-SubCell"/>
</dbReference>
<feature type="transmembrane region" description="Helical" evidence="7">
    <location>
        <begin position="353"/>
        <end position="373"/>
    </location>
</feature>
<dbReference type="EMBL" id="WNZZ01000001">
    <property type="protein sequence ID" value="MUG20877.1"/>
    <property type="molecule type" value="Genomic_DNA"/>
</dbReference>
<feature type="transmembrane region" description="Helical" evidence="7">
    <location>
        <begin position="12"/>
        <end position="33"/>
    </location>
</feature>
<dbReference type="GO" id="GO:0022857">
    <property type="term" value="F:transmembrane transporter activity"/>
    <property type="evidence" value="ECO:0007669"/>
    <property type="project" value="InterPro"/>
</dbReference>
<evidence type="ECO:0000313" key="9">
    <source>
        <dbReference type="EMBL" id="KFN12020.1"/>
    </source>
</evidence>
<evidence type="ECO:0000256" key="5">
    <source>
        <dbReference type="ARBA" id="ARBA00022989"/>
    </source>
</evidence>
<dbReference type="PROSITE" id="PS50850">
    <property type="entry name" value="MFS"/>
    <property type="match status" value="1"/>
</dbReference>
<comment type="subcellular location">
    <subcellularLocation>
        <location evidence="1">Cell membrane</location>
        <topology evidence="1">Multi-pass membrane protein</topology>
    </subcellularLocation>
</comment>
<dbReference type="CDD" id="cd17472">
    <property type="entry name" value="MFS_YajR_like"/>
    <property type="match status" value="1"/>
</dbReference>
<dbReference type="AlphaFoldDB" id="A0A090ZP41"/>
<sequence>MNGTGKYKTEGFTRAGLGFLLILSTAVSIRQVAMTMVMPFISVYSKSLSGYTPTLAGVALGVFGLAQAVFQIPFGLWSDKIGNKKVILIGFAQVIVGLVLAYYATSIYWLIAARALQGSGAVIAVVFSWISAGLDERLRLRAMSIASASIGFAAAASFAFGPMVHRILTVNEMFLACAFIITVSWLLILFFLKEPEREPGGAAAGRPAGEDVPSGLKPLMKSLLKNKAYLKLNAAAFINNYVMVAVFYIVPMDLQTITGTDGMWKVFMPAVAVAIIALKFSGRIAAKGYRFILLQAAFLLCAVGIALFYKLSYGFILAGSVLFMVCYICVSTIAQSCVNDMAGAGYRGTTNGIFNSIQYLGSFIGSLVTGAAWEIGSRLALAITLAVAVLGIAVMQGTYGTKSSKFKDLTAAGKTENQGGR</sequence>
<feature type="transmembrane region" description="Helical" evidence="7">
    <location>
        <begin position="315"/>
        <end position="333"/>
    </location>
</feature>
<feature type="transmembrane region" description="Helical" evidence="7">
    <location>
        <begin position="86"/>
        <end position="105"/>
    </location>
</feature>
<feature type="transmembrane region" description="Helical" evidence="7">
    <location>
        <begin position="173"/>
        <end position="192"/>
    </location>
</feature>
<feature type="transmembrane region" description="Helical" evidence="7">
    <location>
        <begin position="111"/>
        <end position="130"/>
    </location>
</feature>
<dbReference type="RefSeq" id="WP_063836287.1">
    <property type="nucleotide sequence ID" value="NZ_BGML01000004.1"/>
</dbReference>
<name>A0A090ZP41_PAEMA</name>
<keyword evidence="5 7" id="KW-1133">Transmembrane helix</keyword>
<dbReference type="GeneID" id="77010488"/>
<dbReference type="Gene3D" id="1.20.1250.20">
    <property type="entry name" value="MFS general substrate transporter like domains"/>
    <property type="match status" value="1"/>
</dbReference>
<feature type="transmembrane region" description="Helical" evidence="7">
    <location>
        <begin position="142"/>
        <end position="161"/>
    </location>
</feature>
<keyword evidence="6 7" id="KW-0472">Membrane</keyword>
<feature type="transmembrane region" description="Helical" evidence="7">
    <location>
        <begin position="292"/>
        <end position="309"/>
    </location>
</feature>
<dbReference type="PANTHER" id="PTHR23517">
    <property type="entry name" value="RESISTANCE PROTEIN MDTM, PUTATIVE-RELATED-RELATED"/>
    <property type="match status" value="1"/>
</dbReference>
<dbReference type="InterPro" id="IPR036259">
    <property type="entry name" value="MFS_trans_sf"/>
</dbReference>
<feature type="domain" description="Major facilitator superfamily (MFS) profile" evidence="8">
    <location>
        <begin position="19"/>
        <end position="403"/>
    </location>
</feature>
<evidence type="ECO:0000313" key="12">
    <source>
        <dbReference type="Proteomes" id="UP000442469"/>
    </source>
</evidence>
<dbReference type="PATRIC" id="fig|44252.3.peg.348"/>
<feature type="transmembrane region" description="Helical" evidence="7">
    <location>
        <begin position="262"/>
        <end position="280"/>
    </location>
</feature>
<evidence type="ECO:0000256" key="6">
    <source>
        <dbReference type="ARBA" id="ARBA00023136"/>
    </source>
</evidence>
<dbReference type="InterPro" id="IPR020846">
    <property type="entry name" value="MFS_dom"/>
</dbReference>
<evidence type="ECO:0000256" key="3">
    <source>
        <dbReference type="ARBA" id="ARBA00022475"/>
    </source>
</evidence>
<reference evidence="10 12" key="2">
    <citation type="submission" date="2019-11" db="EMBL/GenBank/DDBJ databases">
        <title>Draft genome sequences of five Paenibacillus species of dairy origin.</title>
        <authorList>
            <person name="Olajide A.M."/>
            <person name="Chen S."/>
            <person name="Lapointe G."/>
        </authorList>
    </citation>
    <scope>NUCLEOTIDE SEQUENCE [LARGE SCALE GENOMIC DNA]</scope>
    <source>
        <strain evidence="10 12">3CT49</strain>
    </source>
</reference>
<evidence type="ECO:0000256" key="1">
    <source>
        <dbReference type="ARBA" id="ARBA00004651"/>
    </source>
</evidence>
<keyword evidence="4 7" id="KW-0812">Transmembrane</keyword>
<feature type="transmembrane region" description="Helical" evidence="7">
    <location>
        <begin position="228"/>
        <end position="250"/>
    </location>
</feature>
<proteinExistence type="predicted"/>
<organism evidence="9 11">
    <name type="scientific">Paenibacillus macerans</name>
    <name type="common">Bacillus macerans</name>
    <dbReference type="NCBI Taxonomy" id="44252"/>
    <lineage>
        <taxon>Bacteria</taxon>
        <taxon>Bacillati</taxon>
        <taxon>Bacillota</taxon>
        <taxon>Bacilli</taxon>
        <taxon>Bacillales</taxon>
        <taxon>Paenibacillaceae</taxon>
        <taxon>Paenibacillus</taxon>
    </lineage>
</organism>
<evidence type="ECO:0000313" key="10">
    <source>
        <dbReference type="EMBL" id="MUG20877.1"/>
    </source>
</evidence>
<dbReference type="Proteomes" id="UP000442469">
    <property type="component" value="Unassembled WGS sequence"/>
</dbReference>
<keyword evidence="3" id="KW-1003">Cell membrane</keyword>
<dbReference type="InterPro" id="IPR050171">
    <property type="entry name" value="MFS_Transporters"/>
</dbReference>
<dbReference type="InterPro" id="IPR011701">
    <property type="entry name" value="MFS"/>
</dbReference>
<keyword evidence="2" id="KW-0813">Transport</keyword>
<evidence type="ECO:0000259" key="8">
    <source>
        <dbReference type="PROSITE" id="PS50850"/>
    </source>
</evidence>
<evidence type="ECO:0000256" key="2">
    <source>
        <dbReference type="ARBA" id="ARBA00022448"/>
    </source>
</evidence>
<evidence type="ECO:0000256" key="7">
    <source>
        <dbReference type="SAM" id="Phobius"/>
    </source>
</evidence>
<dbReference type="PANTHER" id="PTHR23517:SF2">
    <property type="entry name" value="MULTIDRUG RESISTANCE PROTEIN MDTH"/>
    <property type="match status" value="1"/>
</dbReference>
<reference evidence="9 11" key="1">
    <citation type="submission" date="2014-04" db="EMBL/GenBank/DDBJ databases">
        <authorList>
            <person name="Bishop-Lilly K.A."/>
            <person name="Broomall S.M."/>
            <person name="Chain P.S."/>
            <person name="Chertkov O."/>
            <person name="Coyne S.R."/>
            <person name="Daligault H.E."/>
            <person name="Davenport K.W."/>
            <person name="Erkkila T."/>
            <person name="Frey K.G."/>
            <person name="Gibbons H.S."/>
            <person name="Gu W."/>
            <person name="Jaissle J."/>
            <person name="Johnson S.L."/>
            <person name="Koroleva G.I."/>
            <person name="Ladner J.T."/>
            <person name="Lo C.-C."/>
            <person name="Minogue T.D."/>
            <person name="Munk C."/>
            <person name="Palacios G.F."/>
            <person name="Redden C.L."/>
            <person name="Rosenzweig C.N."/>
            <person name="Scholz M.B."/>
            <person name="Teshima H."/>
            <person name="Xu Y."/>
        </authorList>
    </citation>
    <scope>NUCLEOTIDE SEQUENCE [LARGE SCALE GENOMIC DNA]</scope>
    <source>
        <strain evidence="9 11">8244</strain>
    </source>
</reference>
<feature type="transmembrane region" description="Helical" evidence="7">
    <location>
        <begin position="379"/>
        <end position="399"/>
    </location>
</feature>
<evidence type="ECO:0000313" key="11">
    <source>
        <dbReference type="Proteomes" id="UP000029278"/>
    </source>
</evidence>
<protein>
    <submittedName>
        <fullName evidence="10">MFS transporter</fullName>
    </submittedName>
    <submittedName>
        <fullName evidence="9">Major Facilitator Superfamily protein</fullName>
    </submittedName>
</protein>
<dbReference type="Pfam" id="PF07690">
    <property type="entry name" value="MFS_1"/>
    <property type="match status" value="1"/>
</dbReference>
<dbReference type="OrthoDB" id="9607at2"/>
<dbReference type="STRING" id="44252.DJ90_5475"/>
<accession>A0A090ZP41</accession>